<accession>A0AA37NZB0</accession>
<comment type="caution">
    <text evidence="2">The sequence shown here is derived from an EMBL/GenBank/DDBJ whole genome shotgun (WGS) entry which is preliminary data.</text>
</comment>
<keyword evidence="1" id="KW-0732">Signal</keyword>
<organism evidence="2 3">
    <name type="scientific">Colletotrichum spaethianum</name>
    <dbReference type="NCBI Taxonomy" id="700344"/>
    <lineage>
        <taxon>Eukaryota</taxon>
        <taxon>Fungi</taxon>
        <taxon>Dikarya</taxon>
        <taxon>Ascomycota</taxon>
        <taxon>Pezizomycotina</taxon>
        <taxon>Sordariomycetes</taxon>
        <taxon>Hypocreomycetidae</taxon>
        <taxon>Glomerellales</taxon>
        <taxon>Glomerellaceae</taxon>
        <taxon>Colletotrichum</taxon>
        <taxon>Colletotrichum spaethianum species complex</taxon>
    </lineage>
</organism>
<reference evidence="2 3" key="1">
    <citation type="submission" date="2022-03" db="EMBL/GenBank/DDBJ databases">
        <title>Genome data of Colletotrichum spp.</title>
        <authorList>
            <person name="Utami Y.D."/>
            <person name="Hiruma K."/>
        </authorList>
    </citation>
    <scope>NUCLEOTIDE SEQUENCE [LARGE SCALE GENOMIC DNA]</scope>
    <source>
        <strain evidence="2 3">MAFF 239500</strain>
    </source>
</reference>
<evidence type="ECO:0000313" key="3">
    <source>
        <dbReference type="Proteomes" id="UP001055115"/>
    </source>
</evidence>
<name>A0AA37NZB0_9PEZI</name>
<dbReference type="RefSeq" id="XP_049126605.1">
    <property type="nucleotide sequence ID" value="XM_049270648.1"/>
</dbReference>
<dbReference type="GeneID" id="73325238"/>
<sequence>MCMKVFALHRCLALSKGGCDGYYAEYVEDQNCNRMLHGGLPQLDCPSVWAGFEDEMSTKVNHRDYYAKKSKGLCPQCQHDRQITYLQGQAELERNGEFSDRVQALIENLTRKAELGHTEVMLRVYHELWDAAQGLVAGLSSKTDAAWHCIEVALWTHFGVDGMTLAPVRAMVASLREVKRELLGHLRTNIKEMAVALVGPNECWDVDLEIGGYIDEDWKRQRQAAVEASRHRVREEEQEEEEQLLLQ</sequence>
<dbReference type="Proteomes" id="UP001055115">
    <property type="component" value="Unassembled WGS sequence"/>
</dbReference>
<keyword evidence="3" id="KW-1185">Reference proteome</keyword>
<protein>
    <submittedName>
        <fullName evidence="2">Uncharacterized protein</fullName>
    </submittedName>
</protein>
<gene>
    <name evidence="2" type="ORF">ColSpa_04436</name>
</gene>
<evidence type="ECO:0000313" key="2">
    <source>
        <dbReference type="EMBL" id="GKT44255.1"/>
    </source>
</evidence>
<feature type="signal peptide" evidence="1">
    <location>
        <begin position="1"/>
        <end position="17"/>
    </location>
</feature>
<proteinExistence type="predicted"/>
<dbReference type="EMBL" id="BQXU01000009">
    <property type="protein sequence ID" value="GKT44255.1"/>
    <property type="molecule type" value="Genomic_DNA"/>
</dbReference>
<feature type="chain" id="PRO_5041444231" evidence="1">
    <location>
        <begin position="18"/>
        <end position="247"/>
    </location>
</feature>
<evidence type="ECO:0000256" key="1">
    <source>
        <dbReference type="SAM" id="SignalP"/>
    </source>
</evidence>
<dbReference type="AlphaFoldDB" id="A0AA37NZB0"/>